<dbReference type="InterPro" id="IPR013766">
    <property type="entry name" value="Thioredoxin_domain"/>
</dbReference>
<dbReference type="PANTHER" id="PTHR45663:SF11">
    <property type="entry name" value="GEO12009P1"/>
    <property type="match status" value="1"/>
</dbReference>
<comment type="caution">
    <text evidence="2">The sequence shown here is derived from an EMBL/GenBank/DDBJ whole genome shotgun (WGS) entry which is preliminary data.</text>
</comment>
<dbReference type="Gene3D" id="3.40.30.10">
    <property type="entry name" value="Glutaredoxin"/>
    <property type="match status" value="1"/>
</dbReference>
<gene>
    <name evidence="2" type="ORF">ENU96_08735</name>
</gene>
<dbReference type="GO" id="GO:0005829">
    <property type="term" value="C:cytosol"/>
    <property type="evidence" value="ECO:0007669"/>
    <property type="project" value="TreeGrafter"/>
</dbReference>
<dbReference type="InterPro" id="IPR036249">
    <property type="entry name" value="Thioredoxin-like_sf"/>
</dbReference>
<dbReference type="GO" id="GO:0045454">
    <property type="term" value="P:cell redox homeostasis"/>
    <property type="evidence" value="ECO:0007669"/>
    <property type="project" value="TreeGrafter"/>
</dbReference>
<dbReference type="EMBL" id="DTEN01000350">
    <property type="protein sequence ID" value="HGI75744.1"/>
    <property type="molecule type" value="Genomic_DNA"/>
</dbReference>
<protein>
    <submittedName>
        <fullName evidence="2">Thiol reductase thioredoxin</fullName>
    </submittedName>
</protein>
<dbReference type="GO" id="GO:0015035">
    <property type="term" value="F:protein-disulfide reductase activity"/>
    <property type="evidence" value="ECO:0007669"/>
    <property type="project" value="TreeGrafter"/>
</dbReference>
<name>A0A7V3YN97_9BACT</name>
<dbReference type="AlphaFoldDB" id="A0A7V3YN97"/>
<dbReference type="SUPFAM" id="SSF52833">
    <property type="entry name" value="Thioredoxin-like"/>
    <property type="match status" value="1"/>
</dbReference>
<feature type="domain" description="Thioredoxin" evidence="1">
    <location>
        <begin position="14"/>
        <end position="78"/>
    </location>
</feature>
<organism evidence="2">
    <name type="scientific">Candidatus Caldatribacterium californiense</name>
    <dbReference type="NCBI Taxonomy" id="1454726"/>
    <lineage>
        <taxon>Bacteria</taxon>
        <taxon>Pseudomonadati</taxon>
        <taxon>Atribacterota</taxon>
        <taxon>Atribacteria</taxon>
        <taxon>Atribacterales</taxon>
        <taxon>Candidatus Caldatribacteriaceae</taxon>
        <taxon>Candidatus Caldatribacterium</taxon>
    </lineage>
</organism>
<dbReference type="PANTHER" id="PTHR45663">
    <property type="entry name" value="GEO12009P1"/>
    <property type="match status" value="1"/>
</dbReference>
<evidence type="ECO:0000259" key="1">
    <source>
        <dbReference type="Pfam" id="PF00085"/>
    </source>
</evidence>
<dbReference type="Pfam" id="PF00085">
    <property type="entry name" value="Thioredoxin"/>
    <property type="match status" value="1"/>
</dbReference>
<reference evidence="2" key="1">
    <citation type="journal article" date="2020" name="mSystems">
        <title>Genome- and Community-Level Interaction Insights into Carbon Utilization and Element Cycling Functions of Hydrothermarchaeota in Hydrothermal Sediment.</title>
        <authorList>
            <person name="Zhou Z."/>
            <person name="Liu Y."/>
            <person name="Xu W."/>
            <person name="Pan J."/>
            <person name="Luo Z.H."/>
            <person name="Li M."/>
        </authorList>
    </citation>
    <scope>NUCLEOTIDE SEQUENCE [LARGE SCALE GENOMIC DNA]</scope>
    <source>
        <strain evidence="2">SpSt-716</strain>
    </source>
</reference>
<proteinExistence type="predicted"/>
<evidence type="ECO:0000313" key="2">
    <source>
        <dbReference type="EMBL" id="HGI75744.1"/>
    </source>
</evidence>
<sequence>MKSSERTDGCSRFWAPSCRVIAPIMEELSKEYGNKILFAKVNVDIHRAKAAEFGIMSIPTLPFFSEGKLVGTCRGSFEEGARTED</sequence>
<accession>A0A7V3YN97</accession>
<dbReference type="CDD" id="cd02947">
    <property type="entry name" value="TRX_family"/>
    <property type="match status" value="1"/>
</dbReference>